<dbReference type="Proteomes" id="UP000029867">
    <property type="component" value="Unassembled WGS sequence"/>
</dbReference>
<protein>
    <submittedName>
        <fullName evidence="1">Uncharacterized protein</fullName>
    </submittedName>
</protein>
<dbReference type="VEuPathDB" id="FungiDB:C5L36_0C07545"/>
<comment type="caution">
    <text evidence="1">The sequence shown here is derived from an EMBL/GenBank/DDBJ whole genome shotgun (WGS) entry which is preliminary data.</text>
</comment>
<dbReference type="HOGENOM" id="CLU_2306539_0_0_1"/>
<evidence type="ECO:0000313" key="1">
    <source>
        <dbReference type="EMBL" id="KGK36053.1"/>
    </source>
</evidence>
<dbReference type="EMBL" id="JQFK01000171">
    <property type="protein sequence ID" value="KGK36056.1"/>
    <property type="molecule type" value="Genomic_DNA"/>
</dbReference>
<proteinExistence type="predicted"/>
<evidence type="ECO:0000313" key="2">
    <source>
        <dbReference type="EMBL" id="KGK36056.1"/>
    </source>
</evidence>
<name>A0A099NT98_PICKU</name>
<dbReference type="AlphaFoldDB" id="A0A099NT98"/>
<gene>
    <name evidence="2" type="ORF">JL09_g4794</name>
    <name evidence="1" type="ORF">JL09_g4797</name>
</gene>
<accession>A0A099NT98</accession>
<reference evidence="1" key="2">
    <citation type="submission" date="2014-08" db="EMBL/GenBank/DDBJ databases">
        <title>Exploiting Issatchenkia orientalis SD108 for Succinic Acid Production.</title>
        <authorList>
            <person name="Xiao H."/>
            <person name="Shao Z."/>
            <person name="Jiang Y."/>
            <person name="Dole S."/>
            <person name="Zhao H."/>
        </authorList>
    </citation>
    <scope>NUCLEOTIDE SEQUENCE [LARGE SCALE GENOMIC DNA]</scope>
    <source>
        <strain evidence="1">SD108</strain>
    </source>
</reference>
<organism evidence="1 3">
    <name type="scientific">Pichia kudriavzevii</name>
    <name type="common">Yeast</name>
    <name type="synonym">Issatchenkia orientalis</name>
    <dbReference type="NCBI Taxonomy" id="4909"/>
    <lineage>
        <taxon>Eukaryota</taxon>
        <taxon>Fungi</taxon>
        <taxon>Dikarya</taxon>
        <taxon>Ascomycota</taxon>
        <taxon>Saccharomycotina</taxon>
        <taxon>Pichiomycetes</taxon>
        <taxon>Pichiales</taxon>
        <taxon>Pichiaceae</taxon>
        <taxon>Pichia</taxon>
    </lineage>
</organism>
<evidence type="ECO:0000313" key="3">
    <source>
        <dbReference type="Proteomes" id="UP000029867"/>
    </source>
</evidence>
<reference evidence="3" key="1">
    <citation type="journal article" date="2014" name="Microb. Cell Fact.">
        <title>Exploiting Issatchenkia orientalis SD108 for succinic acid production.</title>
        <authorList>
            <person name="Xiao H."/>
            <person name="Shao Z."/>
            <person name="Jiang Y."/>
            <person name="Dole S."/>
            <person name="Zhao H."/>
        </authorList>
    </citation>
    <scope>NUCLEOTIDE SEQUENCE [LARGE SCALE GENOMIC DNA]</scope>
    <source>
        <strain evidence="3">SD108</strain>
    </source>
</reference>
<sequence length="100" mass="11297">MTLAQQNNSICFENCFYLVIRKIANVQKMMVKRLVSQVPYLGSYAYLGCSRNVAMFGSGLDYGLLIQNSNTVPETNAASFINDLAYLLLFICFFNHNSSY</sequence>
<dbReference type="EMBL" id="JQFK01000172">
    <property type="protein sequence ID" value="KGK36053.1"/>
    <property type="molecule type" value="Genomic_DNA"/>
</dbReference>